<keyword evidence="3" id="KW-1185">Reference proteome</keyword>
<gene>
    <name evidence="2" type="ORF">SO802_023141</name>
</gene>
<proteinExistence type="predicted"/>
<evidence type="ECO:0000313" key="3">
    <source>
        <dbReference type="Proteomes" id="UP001459277"/>
    </source>
</evidence>
<name>A0AAW2C7E8_9ROSI</name>
<evidence type="ECO:0000313" key="2">
    <source>
        <dbReference type="EMBL" id="KAK9993438.1"/>
    </source>
</evidence>
<dbReference type="EMBL" id="JAZDWU010000008">
    <property type="protein sequence ID" value="KAK9993438.1"/>
    <property type="molecule type" value="Genomic_DNA"/>
</dbReference>
<keyword evidence="1" id="KW-0175">Coiled coil</keyword>
<accession>A0AAW2C7E8</accession>
<feature type="coiled-coil region" evidence="1">
    <location>
        <begin position="209"/>
        <end position="236"/>
    </location>
</feature>
<organism evidence="2 3">
    <name type="scientific">Lithocarpus litseifolius</name>
    <dbReference type="NCBI Taxonomy" id="425828"/>
    <lineage>
        <taxon>Eukaryota</taxon>
        <taxon>Viridiplantae</taxon>
        <taxon>Streptophyta</taxon>
        <taxon>Embryophyta</taxon>
        <taxon>Tracheophyta</taxon>
        <taxon>Spermatophyta</taxon>
        <taxon>Magnoliopsida</taxon>
        <taxon>eudicotyledons</taxon>
        <taxon>Gunneridae</taxon>
        <taxon>Pentapetalae</taxon>
        <taxon>rosids</taxon>
        <taxon>fabids</taxon>
        <taxon>Fagales</taxon>
        <taxon>Fagaceae</taxon>
        <taxon>Lithocarpus</taxon>
    </lineage>
</organism>
<protein>
    <submittedName>
        <fullName evidence="2">Uncharacterized protein</fullName>
    </submittedName>
</protein>
<dbReference type="AlphaFoldDB" id="A0AAW2C7E8"/>
<sequence>MLFLMTSNFPYNDDFALLMTRKFLYNNECLSFAEMASVSPTPSLEVVVVLASSAIFPPITRSIGEGKVGKSVWEDPATAVGRAHDVITDEELRDLSVVPFHKLVLGESFRLTTDYLSIEEKVVVAQSKLTFEEGLSGSYGPAVKSKEKADELKKAVKVEKKLVAQKDDELQAALLRTVEARDGGFKLLRRWMLKHQGEAIDLSTLDFEVVDTEMIADEAKKEEKRATEEVAFVLADIEAEVGIETTAIGAEITAAEGGEATDEGVDG</sequence>
<comment type="caution">
    <text evidence="2">The sequence shown here is derived from an EMBL/GenBank/DDBJ whole genome shotgun (WGS) entry which is preliminary data.</text>
</comment>
<evidence type="ECO:0000256" key="1">
    <source>
        <dbReference type="SAM" id="Coils"/>
    </source>
</evidence>
<dbReference type="Proteomes" id="UP001459277">
    <property type="component" value="Unassembled WGS sequence"/>
</dbReference>
<reference evidence="2 3" key="1">
    <citation type="submission" date="2024-01" db="EMBL/GenBank/DDBJ databases">
        <title>A telomere-to-telomere, gap-free genome of sweet tea (Lithocarpus litseifolius).</title>
        <authorList>
            <person name="Zhou J."/>
        </authorList>
    </citation>
    <scope>NUCLEOTIDE SEQUENCE [LARGE SCALE GENOMIC DNA]</scope>
    <source>
        <strain evidence="2">Zhou-2022a</strain>
        <tissue evidence="2">Leaf</tissue>
    </source>
</reference>